<evidence type="ECO:0000259" key="1">
    <source>
        <dbReference type="Pfam" id="PF12937"/>
    </source>
</evidence>
<dbReference type="InterPro" id="IPR036047">
    <property type="entry name" value="F-box-like_dom_sf"/>
</dbReference>
<protein>
    <recommendedName>
        <fullName evidence="1">F-box domain-containing protein</fullName>
    </recommendedName>
</protein>
<gene>
    <name evidence="2" type="ORF">CALVIDRAFT_567060</name>
</gene>
<reference evidence="2 3" key="1">
    <citation type="journal article" date="2016" name="Mol. Biol. Evol.">
        <title>Comparative Genomics of Early-Diverging Mushroom-Forming Fungi Provides Insights into the Origins of Lignocellulose Decay Capabilities.</title>
        <authorList>
            <person name="Nagy L.G."/>
            <person name="Riley R."/>
            <person name="Tritt A."/>
            <person name="Adam C."/>
            <person name="Daum C."/>
            <person name="Floudas D."/>
            <person name="Sun H."/>
            <person name="Yadav J.S."/>
            <person name="Pangilinan J."/>
            <person name="Larsson K.H."/>
            <person name="Matsuura K."/>
            <person name="Barry K."/>
            <person name="Labutti K."/>
            <person name="Kuo R."/>
            <person name="Ohm R.A."/>
            <person name="Bhattacharya S.S."/>
            <person name="Shirouzu T."/>
            <person name="Yoshinaga Y."/>
            <person name="Martin F.M."/>
            <person name="Grigoriev I.V."/>
            <person name="Hibbett D.S."/>
        </authorList>
    </citation>
    <scope>NUCLEOTIDE SEQUENCE [LARGE SCALE GENOMIC DNA]</scope>
    <source>
        <strain evidence="2 3">TUFC12733</strain>
    </source>
</reference>
<dbReference type="AlphaFoldDB" id="A0A167ILP5"/>
<sequence>MSDGVTPGSWLHQFTEEERRVWCEAHRIARDFQRHYWFAKHHYTALYDRFNALQAERRAPVNRLPIEVLFIIFDLTKEVLPNREAFQWTLARVCKRWRQLIMNDPRFVEVGPKVEHVAPKVEPIAPEQIACHDD</sequence>
<dbReference type="Gene3D" id="1.20.1280.50">
    <property type="match status" value="1"/>
</dbReference>
<evidence type="ECO:0000313" key="2">
    <source>
        <dbReference type="EMBL" id="KZO92759.1"/>
    </source>
</evidence>
<dbReference type="OrthoDB" id="2269034at2759"/>
<dbReference type="EMBL" id="KV417307">
    <property type="protein sequence ID" value="KZO92759.1"/>
    <property type="molecule type" value="Genomic_DNA"/>
</dbReference>
<dbReference type="InterPro" id="IPR001810">
    <property type="entry name" value="F-box_dom"/>
</dbReference>
<name>A0A167ILP5_CALVF</name>
<dbReference type="SUPFAM" id="SSF81383">
    <property type="entry name" value="F-box domain"/>
    <property type="match status" value="1"/>
</dbReference>
<dbReference type="Pfam" id="PF12937">
    <property type="entry name" value="F-box-like"/>
    <property type="match status" value="1"/>
</dbReference>
<accession>A0A167ILP5</accession>
<proteinExistence type="predicted"/>
<evidence type="ECO:0000313" key="3">
    <source>
        <dbReference type="Proteomes" id="UP000076738"/>
    </source>
</evidence>
<organism evidence="2 3">
    <name type="scientific">Calocera viscosa (strain TUFC12733)</name>
    <dbReference type="NCBI Taxonomy" id="1330018"/>
    <lineage>
        <taxon>Eukaryota</taxon>
        <taxon>Fungi</taxon>
        <taxon>Dikarya</taxon>
        <taxon>Basidiomycota</taxon>
        <taxon>Agaricomycotina</taxon>
        <taxon>Dacrymycetes</taxon>
        <taxon>Dacrymycetales</taxon>
        <taxon>Dacrymycetaceae</taxon>
        <taxon>Calocera</taxon>
    </lineage>
</organism>
<keyword evidence="3" id="KW-1185">Reference proteome</keyword>
<dbReference type="Proteomes" id="UP000076738">
    <property type="component" value="Unassembled WGS sequence"/>
</dbReference>
<feature type="domain" description="F-box" evidence="1">
    <location>
        <begin position="62"/>
        <end position="104"/>
    </location>
</feature>
<dbReference type="STRING" id="1330018.A0A167ILP5"/>